<feature type="transmembrane region" description="Helical" evidence="11">
    <location>
        <begin position="105"/>
        <end position="129"/>
    </location>
</feature>
<dbReference type="GO" id="GO:0016020">
    <property type="term" value="C:membrane"/>
    <property type="evidence" value="ECO:0007669"/>
    <property type="project" value="UniProtKB-SubCell"/>
</dbReference>
<keyword evidence="7" id="KW-0406">Ion transport</keyword>
<evidence type="ECO:0000256" key="3">
    <source>
        <dbReference type="ARBA" id="ARBA00022449"/>
    </source>
</evidence>
<keyword evidence="6" id="KW-0915">Sodium</keyword>
<evidence type="ECO:0000256" key="9">
    <source>
        <dbReference type="ARBA" id="ARBA00023201"/>
    </source>
</evidence>
<feature type="transmembrane region" description="Helical" evidence="11">
    <location>
        <begin position="247"/>
        <end position="265"/>
    </location>
</feature>
<keyword evidence="4 11" id="KW-0812">Transmembrane</keyword>
<evidence type="ECO:0000256" key="6">
    <source>
        <dbReference type="ARBA" id="ARBA00023053"/>
    </source>
</evidence>
<dbReference type="PANTHER" id="PTHR43269:SF2">
    <property type="entry name" value="SODIUM_PROTON ANTIPORTER 1-RELATED"/>
    <property type="match status" value="1"/>
</dbReference>
<feature type="transmembrane region" description="Helical" evidence="11">
    <location>
        <begin position="396"/>
        <end position="417"/>
    </location>
</feature>
<organism evidence="13 14">
    <name type="scientific">Candidatus Terrybacteria bacterium RIFCSPLOWO2_01_FULL_40_23</name>
    <dbReference type="NCBI Taxonomy" id="1802366"/>
    <lineage>
        <taxon>Bacteria</taxon>
        <taxon>Candidatus Terryibacteriota</taxon>
    </lineage>
</organism>
<evidence type="ECO:0000259" key="12">
    <source>
        <dbReference type="Pfam" id="PF03600"/>
    </source>
</evidence>
<feature type="transmembrane region" description="Helical" evidence="11">
    <location>
        <begin position="141"/>
        <end position="160"/>
    </location>
</feature>
<feature type="transmembrane region" description="Helical" evidence="11">
    <location>
        <begin position="180"/>
        <end position="199"/>
    </location>
</feature>
<proteinExistence type="inferred from homology"/>
<feature type="transmembrane region" description="Helical" evidence="11">
    <location>
        <begin position="7"/>
        <end position="22"/>
    </location>
</feature>
<feature type="transmembrane region" description="Helical" evidence="11">
    <location>
        <begin position="28"/>
        <end position="47"/>
    </location>
</feature>
<dbReference type="Proteomes" id="UP000176951">
    <property type="component" value="Unassembled WGS sequence"/>
</dbReference>
<keyword evidence="9" id="KW-0739">Sodium transport</keyword>
<dbReference type="GO" id="GO:0015297">
    <property type="term" value="F:antiporter activity"/>
    <property type="evidence" value="ECO:0007669"/>
    <property type="project" value="UniProtKB-KW"/>
</dbReference>
<comment type="caution">
    <text evidence="13">The sequence shown here is derived from an EMBL/GenBank/DDBJ whole genome shotgun (WGS) entry which is preliminary data.</text>
</comment>
<feature type="transmembrane region" description="Helical" evidence="11">
    <location>
        <begin position="359"/>
        <end position="384"/>
    </location>
</feature>
<evidence type="ECO:0000256" key="4">
    <source>
        <dbReference type="ARBA" id="ARBA00022692"/>
    </source>
</evidence>
<dbReference type="EMBL" id="MHSW01000038">
    <property type="protein sequence ID" value="OHA50364.1"/>
    <property type="molecule type" value="Genomic_DNA"/>
</dbReference>
<dbReference type="InterPro" id="IPR004680">
    <property type="entry name" value="Cit_transptr-like_dom"/>
</dbReference>
<dbReference type="NCBIfam" id="NF038006">
    <property type="entry name" value="NhaD_1"/>
    <property type="match status" value="2"/>
</dbReference>
<dbReference type="GO" id="GO:0006814">
    <property type="term" value="P:sodium ion transport"/>
    <property type="evidence" value="ECO:0007669"/>
    <property type="project" value="UniProtKB-KW"/>
</dbReference>
<sequence length="424" mass="45585">MNISTELIAFGVFIVGYIIIVSEHKWYIHKAITAVALGAVLWLLIALRDGKATEPATLILGGEIFGLVIFLLAAMTLVEILIHYGFFDLIRVKLLALHLDNKAQIWVTAFLAFFLSAVIDNLTATIVMTQIALRFYSGKNLLTAAAAIIIAANAGGAFSPVGDITTIMLWLAGKFSSLEIIIQGFLPSLSMFLVSIFFLSRNIVSDAGHIEEEKVSLLRSEKVVIAITLISFSFPLAFSQLGLPPYFGLLFGLGCVGLTVSIFRVSSKSITHLDASIEKMLVRVDFASLLFFAGILLAVGALEYLGVLERISEALFGEHPAMEQLVFGNAVLGVLSAIVDNIPLTAAAIDILNTTDTSIWALLALTVGTGGSLLVIGSAAGIVAMGMVKELTFFRYIKLATIPAALGYFAAIAVWYIQHSLFFS</sequence>
<comment type="subcellular location">
    <subcellularLocation>
        <location evidence="1">Membrane</location>
        <topology evidence="1">Multi-pass membrane protein</topology>
    </subcellularLocation>
</comment>
<evidence type="ECO:0000256" key="7">
    <source>
        <dbReference type="ARBA" id="ARBA00023065"/>
    </source>
</evidence>
<evidence type="ECO:0000313" key="13">
    <source>
        <dbReference type="EMBL" id="OHA50364.1"/>
    </source>
</evidence>
<evidence type="ECO:0000256" key="2">
    <source>
        <dbReference type="ARBA" id="ARBA00022448"/>
    </source>
</evidence>
<keyword evidence="5 11" id="KW-1133">Transmembrane helix</keyword>
<evidence type="ECO:0000256" key="10">
    <source>
        <dbReference type="ARBA" id="ARBA00025753"/>
    </source>
</evidence>
<name>A0A1G2PPV6_9BACT</name>
<accession>A0A1G2PPV6</accession>
<evidence type="ECO:0000256" key="1">
    <source>
        <dbReference type="ARBA" id="ARBA00004141"/>
    </source>
</evidence>
<keyword evidence="3" id="KW-0050">Antiport</keyword>
<evidence type="ECO:0000256" key="5">
    <source>
        <dbReference type="ARBA" id="ARBA00022989"/>
    </source>
</evidence>
<dbReference type="AlphaFoldDB" id="A0A1G2PPV6"/>
<gene>
    <name evidence="13" type="ORF">A3A97_03360</name>
</gene>
<feature type="transmembrane region" description="Helical" evidence="11">
    <location>
        <begin position="223"/>
        <end position="241"/>
    </location>
</feature>
<dbReference type="Pfam" id="PF03600">
    <property type="entry name" value="CitMHS"/>
    <property type="match status" value="1"/>
</dbReference>
<comment type="similarity">
    <text evidence="10">Belongs to the NhaD Na(+)/H(+) (TC 2.A.62) antiporter family.</text>
</comment>
<dbReference type="PANTHER" id="PTHR43269">
    <property type="entry name" value="SODIUM/PROTON ANTIPORTER 1-RELATED"/>
    <property type="match status" value="1"/>
</dbReference>
<dbReference type="InterPro" id="IPR045016">
    <property type="entry name" value="NhaD-like"/>
</dbReference>
<evidence type="ECO:0000256" key="8">
    <source>
        <dbReference type="ARBA" id="ARBA00023136"/>
    </source>
</evidence>
<protein>
    <recommendedName>
        <fullName evidence="12">Citrate transporter-like domain-containing protein</fullName>
    </recommendedName>
</protein>
<feature type="domain" description="Citrate transporter-like" evidence="12">
    <location>
        <begin position="17"/>
        <end position="368"/>
    </location>
</feature>
<keyword evidence="2" id="KW-0813">Transport</keyword>
<feature type="transmembrane region" description="Helical" evidence="11">
    <location>
        <begin position="286"/>
        <end position="307"/>
    </location>
</feature>
<evidence type="ECO:0000256" key="11">
    <source>
        <dbReference type="SAM" id="Phobius"/>
    </source>
</evidence>
<feature type="transmembrane region" description="Helical" evidence="11">
    <location>
        <begin position="59"/>
        <end position="85"/>
    </location>
</feature>
<keyword evidence="8 11" id="KW-0472">Membrane</keyword>
<reference evidence="13 14" key="1">
    <citation type="journal article" date="2016" name="Nat. Commun.">
        <title>Thousands of microbial genomes shed light on interconnected biogeochemical processes in an aquifer system.</title>
        <authorList>
            <person name="Anantharaman K."/>
            <person name="Brown C.T."/>
            <person name="Hug L.A."/>
            <person name="Sharon I."/>
            <person name="Castelle C.J."/>
            <person name="Probst A.J."/>
            <person name="Thomas B.C."/>
            <person name="Singh A."/>
            <person name="Wilkins M.J."/>
            <person name="Karaoz U."/>
            <person name="Brodie E.L."/>
            <person name="Williams K.H."/>
            <person name="Hubbard S.S."/>
            <person name="Banfield J.F."/>
        </authorList>
    </citation>
    <scope>NUCLEOTIDE SEQUENCE [LARGE SCALE GENOMIC DNA]</scope>
</reference>
<evidence type="ECO:0000313" key="14">
    <source>
        <dbReference type="Proteomes" id="UP000176951"/>
    </source>
</evidence>